<protein>
    <submittedName>
        <fullName evidence="2">Dual-action HEIGH metallo-peptidase</fullName>
    </submittedName>
</protein>
<dbReference type="SUPFAM" id="SSF55486">
    <property type="entry name" value="Metalloproteases ('zincins'), catalytic domain"/>
    <property type="match status" value="1"/>
</dbReference>
<dbReference type="Gene3D" id="3.40.390.10">
    <property type="entry name" value="Collagenase (Catalytic Domain)"/>
    <property type="match status" value="1"/>
</dbReference>
<dbReference type="InterPro" id="IPR024653">
    <property type="entry name" value="Peptidase_M10/M27/M57"/>
</dbReference>
<reference evidence="2 3" key="1">
    <citation type="submission" date="2024-05" db="EMBL/GenBank/DDBJ databases">
        <authorList>
            <person name="Duchaud E."/>
        </authorList>
    </citation>
    <scope>NUCLEOTIDE SEQUENCE [LARGE SCALE GENOMIC DNA]</scope>
    <source>
        <strain evidence="2">Ena-SAMPLE-TAB-13-05-2024-13:56:06:370-140302</strain>
    </source>
</reference>
<proteinExistence type="predicted"/>
<sequence>MKFSRIALLLVGASFFACQTENNDQPTDTVQSDVSPEIVEKLANFDVNTNNVKKVDFLLPDGSTIPMIQMEEDLHMSEDQARNLPNLQELSGKNYHTNNLVAQNTVIDIIGYTGGGGFGLSNKGRTGLQWAVNNYNRLNLSIRFNLTFGTDYQNKDMVVYVNPNQSGSGGSAGFPEGGAPFKWVQIYGLDGFSNNVNEHVICHEIGHSVGFRHTDYFSRQSCGQNVNEGSAGVGANPIPGTPSGYDPTSIMLACFSGSTDGEFNNNDITALNYLY</sequence>
<dbReference type="EMBL" id="CAXIXY010000003">
    <property type="protein sequence ID" value="CAL2075655.1"/>
    <property type="molecule type" value="Genomic_DNA"/>
</dbReference>
<dbReference type="PROSITE" id="PS51257">
    <property type="entry name" value="PROKAR_LIPOPROTEIN"/>
    <property type="match status" value="1"/>
</dbReference>
<dbReference type="Pfam" id="PF12388">
    <property type="entry name" value="Peptidase_M57"/>
    <property type="match status" value="1"/>
</dbReference>
<gene>
    <name evidence="2" type="ORF">T190607A01A_10228</name>
</gene>
<keyword evidence="3" id="KW-1185">Reference proteome</keyword>
<evidence type="ECO:0000313" key="2">
    <source>
        <dbReference type="EMBL" id="CAL2075655.1"/>
    </source>
</evidence>
<keyword evidence="1" id="KW-0732">Signal</keyword>
<organism evidence="2 3">
    <name type="scientific">Tenacibaculum platacis</name>
    <dbReference type="NCBI Taxonomy" id="3137852"/>
    <lineage>
        <taxon>Bacteria</taxon>
        <taxon>Pseudomonadati</taxon>
        <taxon>Bacteroidota</taxon>
        <taxon>Flavobacteriia</taxon>
        <taxon>Flavobacteriales</taxon>
        <taxon>Flavobacteriaceae</taxon>
        <taxon>Tenacibaculum</taxon>
    </lineage>
</organism>
<dbReference type="RefSeq" id="WP_348709734.1">
    <property type="nucleotide sequence ID" value="NZ_CAXIXW010000011.1"/>
</dbReference>
<name>A0ABP1EE84_9FLAO</name>
<evidence type="ECO:0000313" key="3">
    <source>
        <dbReference type="Proteomes" id="UP001497416"/>
    </source>
</evidence>
<feature type="chain" id="PRO_5046573207" evidence="1">
    <location>
        <begin position="20"/>
        <end position="275"/>
    </location>
</feature>
<evidence type="ECO:0000256" key="1">
    <source>
        <dbReference type="SAM" id="SignalP"/>
    </source>
</evidence>
<dbReference type="Proteomes" id="UP001497416">
    <property type="component" value="Unassembled WGS sequence"/>
</dbReference>
<accession>A0ABP1EE84</accession>
<dbReference type="InterPro" id="IPR024079">
    <property type="entry name" value="MetalloPept_cat_dom_sf"/>
</dbReference>
<feature type="signal peptide" evidence="1">
    <location>
        <begin position="1"/>
        <end position="19"/>
    </location>
</feature>
<comment type="caution">
    <text evidence="2">The sequence shown here is derived from an EMBL/GenBank/DDBJ whole genome shotgun (WGS) entry which is preliminary data.</text>
</comment>